<gene>
    <name evidence="1" type="ORF">DM558_00680</name>
</gene>
<evidence type="ECO:0000313" key="1">
    <source>
        <dbReference type="EMBL" id="AZS49383.1"/>
    </source>
</evidence>
<name>A0A3Q9JH30_9GAMM</name>
<dbReference type="RefSeq" id="WP_127161600.1">
    <property type="nucleotide sequence ID" value="NZ_CP029822.1"/>
</dbReference>
<dbReference type="Proteomes" id="UP000273143">
    <property type="component" value="Chromosome"/>
</dbReference>
<dbReference type="KEGG" id="emo:DM558_00680"/>
<evidence type="ECO:0000313" key="2">
    <source>
        <dbReference type="Proteomes" id="UP000273143"/>
    </source>
</evidence>
<keyword evidence="2" id="KW-1185">Reference proteome</keyword>
<dbReference type="EMBL" id="CP029822">
    <property type="protein sequence ID" value="AZS49383.1"/>
    <property type="molecule type" value="Genomic_DNA"/>
</dbReference>
<proteinExistence type="predicted"/>
<sequence>MLYFDSTAPAKNLLDCATKRIYLAGDLSTIVNEVDNLPTKAIKKMILASELLRSDSLALIETVQNRYRSQ</sequence>
<dbReference type="AlphaFoldDB" id="A0A3Q9JH30"/>
<reference evidence="2" key="1">
    <citation type="submission" date="2018-06" db="EMBL/GenBank/DDBJ databases">
        <title>Complete genome of Pseudomonas insecticola strain QZS01.</title>
        <authorList>
            <person name="Wang J."/>
            <person name="Su Q."/>
        </authorList>
    </citation>
    <scope>NUCLEOTIDE SEQUENCE [LARGE SCALE GENOMIC DNA]</scope>
    <source>
        <strain evidence="2">QZS01</strain>
    </source>
</reference>
<protein>
    <submittedName>
        <fullName evidence="1">Uncharacterized protein</fullName>
    </submittedName>
</protein>
<accession>A0A3Q9JH30</accession>
<organism evidence="1 2">
    <name type="scientific">Entomomonas moraniae</name>
    <dbReference type="NCBI Taxonomy" id="2213226"/>
    <lineage>
        <taxon>Bacteria</taxon>
        <taxon>Pseudomonadati</taxon>
        <taxon>Pseudomonadota</taxon>
        <taxon>Gammaproteobacteria</taxon>
        <taxon>Pseudomonadales</taxon>
        <taxon>Pseudomonadaceae</taxon>
        <taxon>Entomomonas</taxon>
    </lineage>
</organism>